<sequence length="175" mass="18773">MNKLILPPNGIVKSNNVIKPVQIDLEKEEPELSIFLKQLAEAEKSLADTLALSSWYRSGLGPRPTSGGFWVAGSTLAPLGSTPTGVVDHIDYNYDRNGFGNWTSQISVRMVISNAAGTQSWTADLTASGSDTIVTTGANIPANCRLTLQMKVGNLTGGLFNPPYIDGYDCTVFYS</sequence>
<accession>A0ABT0MNI3</accession>
<reference evidence="1 2" key="1">
    <citation type="submission" date="2022-02" db="EMBL/GenBank/DDBJ databases">
        <title>Description of Brenneria tiliae sp. nov. isolated from symptomatic Tilia x moltkei and Tilia x europaea trees in the UK.</title>
        <authorList>
            <person name="Kile H."/>
        </authorList>
    </citation>
    <scope>NUCLEOTIDE SEQUENCE [LARGE SCALE GENOMIC DNA]</scope>
    <source>
        <strain evidence="1 2">MC1SB4.1</strain>
    </source>
</reference>
<dbReference type="EMBL" id="JAKPBZ010000100">
    <property type="protein sequence ID" value="MCL2891404.1"/>
    <property type="molecule type" value="Genomic_DNA"/>
</dbReference>
<protein>
    <submittedName>
        <fullName evidence="1">Uncharacterized protein</fullName>
    </submittedName>
</protein>
<keyword evidence="2" id="KW-1185">Reference proteome</keyword>
<organism evidence="1 2">
    <name type="scientific">Brenneria tiliae</name>
    <dbReference type="NCBI Taxonomy" id="2914984"/>
    <lineage>
        <taxon>Bacteria</taxon>
        <taxon>Pseudomonadati</taxon>
        <taxon>Pseudomonadota</taxon>
        <taxon>Gammaproteobacteria</taxon>
        <taxon>Enterobacterales</taxon>
        <taxon>Pectobacteriaceae</taxon>
        <taxon>Brenneria</taxon>
    </lineage>
</organism>
<proteinExistence type="predicted"/>
<name>A0ABT0MNI3_9GAMM</name>
<evidence type="ECO:0000313" key="1">
    <source>
        <dbReference type="EMBL" id="MCL2891404.1"/>
    </source>
</evidence>
<dbReference type="RefSeq" id="WP_249232763.1">
    <property type="nucleotide sequence ID" value="NZ_JAKPBZ010000100.1"/>
</dbReference>
<comment type="caution">
    <text evidence="1">The sequence shown here is derived from an EMBL/GenBank/DDBJ whole genome shotgun (WGS) entry which is preliminary data.</text>
</comment>
<gene>
    <name evidence="1" type="ORF">MFP26_01555</name>
</gene>
<evidence type="ECO:0000313" key="2">
    <source>
        <dbReference type="Proteomes" id="UP001203069"/>
    </source>
</evidence>
<dbReference type="Proteomes" id="UP001203069">
    <property type="component" value="Unassembled WGS sequence"/>
</dbReference>